<feature type="region of interest" description="Disordered" evidence="1">
    <location>
        <begin position="1"/>
        <end position="62"/>
    </location>
</feature>
<protein>
    <recommendedName>
        <fullName evidence="3">DUF5681 domain-containing protein</fullName>
    </recommendedName>
</protein>
<proteinExistence type="predicted"/>
<evidence type="ECO:0008006" key="3">
    <source>
        <dbReference type="Google" id="ProtNLM"/>
    </source>
</evidence>
<name>A0A0F8WQA8_9ZZZZ</name>
<feature type="compositionally biased region" description="Basic residues" evidence="1">
    <location>
        <begin position="1"/>
        <end position="27"/>
    </location>
</feature>
<evidence type="ECO:0000256" key="1">
    <source>
        <dbReference type="SAM" id="MobiDB-lite"/>
    </source>
</evidence>
<organism evidence="2">
    <name type="scientific">marine sediment metagenome</name>
    <dbReference type="NCBI Taxonomy" id="412755"/>
    <lineage>
        <taxon>unclassified sequences</taxon>
        <taxon>metagenomes</taxon>
        <taxon>ecological metagenomes</taxon>
    </lineage>
</organism>
<gene>
    <name evidence="2" type="ORF">LCGC14_3037610</name>
</gene>
<evidence type="ECO:0000313" key="2">
    <source>
        <dbReference type="EMBL" id="KKK59117.1"/>
    </source>
</evidence>
<sequence length="159" mass="17306">MAKARPKKRKPAARKKRKSPVKRKKQSSVKSSALVPQKHGGALLPGAGGGPQPGAGRPPSKIREAARLAFAERLEVLTGIADGDKERSADRIAAMKVLADTGGVDKIALTVDEQPETEWTPERTAEMWERIQRIKTITQLERLLVAASKKQKGSLKDNK</sequence>
<dbReference type="AlphaFoldDB" id="A0A0F8WQA8"/>
<dbReference type="EMBL" id="LAZR01063636">
    <property type="protein sequence ID" value="KKK59117.1"/>
    <property type="molecule type" value="Genomic_DNA"/>
</dbReference>
<reference evidence="2" key="1">
    <citation type="journal article" date="2015" name="Nature">
        <title>Complex archaea that bridge the gap between prokaryotes and eukaryotes.</title>
        <authorList>
            <person name="Spang A."/>
            <person name="Saw J.H."/>
            <person name="Jorgensen S.L."/>
            <person name="Zaremba-Niedzwiedzka K."/>
            <person name="Martijn J."/>
            <person name="Lind A.E."/>
            <person name="van Eijk R."/>
            <person name="Schleper C."/>
            <person name="Guy L."/>
            <person name="Ettema T.J."/>
        </authorList>
    </citation>
    <scope>NUCLEOTIDE SEQUENCE</scope>
</reference>
<accession>A0A0F8WQA8</accession>
<comment type="caution">
    <text evidence="2">The sequence shown here is derived from an EMBL/GenBank/DDBJ whole genome shotgun (WGS) entry which is preliminary data.</text>
</comment>